<evidence type="ECO:0000256" key="3">
    <source>
        <dbReference type="SAM" id="MobiDB-lite"/>
    </source>
</evidence>
<dbReference type="Gene3D" id="2.40.50.770">
    <property type="entry name" value="RecQ-mediated genome instability protein Rmi1, C-terminal domain"/>
    <property type="match status" value="1"/>
</dbReference>
<dbReference type="GeneID" id="25298063"/>
<dbReference type="PANTHER" id="PTHR14790">
    <property type="entry name" value="RECQ-MEDIATED GENOME INSTABILITY PROTEIN 1 RMI1"/>
    <property type="match status" value="1"/>
</dbReference>
<feature type="compositionally biased region" description="Low complexity" evidence="3">
    <location>
        <begin position="150"/>
        <end position="171"/>
    </location>
</feature>
<keyword evidence="7" id="KW-1185">Reference proteome</keyword>
<dbReference type="GO" id="GO:0016604">
    <property type="term" value="C:nuclear body"/>
    <property type="evidence" value="ECO:0007669"/>
    <property type="project" value="TreeGrafter"/>
</dbReference>
<feature type="compositionally biased region" description="Polar residues" evidence="3">
    <location>
        <begin position="211"/>
        <end position="228"/>
    </location>
</feature>
<proteinExistence type="inferred from homology"/>
<evidence type="ECO:0000259" key="5">
    <source>
        <dbReference type="Pfam" id="PF21000"/>
    </source>
</evidence>
<feature type="domain" description="RMI1 N-terminal" evidence="5">
    <location>
        <begin position="15"/>
        <end position="61"/>
    </location>
</feature>
<evidence type="ECO:0000256" key="1">
    <source>
        <dbReference type="ARBA" id="ARBA00006395"/>
    </source>
</evidence>
<dbReference type="PANTHER" id="PTHR14790:SF15">
    <property type="entry name" value="RECQ-MEDIATED GENOME INSTABILITY PROTEIN 1"/>
    <property type="match status" value="1"/>
</dbReference>
<evidence type="ECO:0000256" key="2">
    <source>
        <dbReference type="ARBA" id="ARBA00018987"/>
    </source>
</evidence>
<evidence type="ECO:0000313" key="6">
    <source>
        <dbReference type="EMBL" id="KIX00927.1"/>
    </source>
</evidence>
<feature type="region of interest" description="Disordered" evidence="3">
    <location>
        <begin position="130"/>
        <end position="177"/>
    </location>
</feature>
<feature type="region of interest" description="Disordered" evidence="3">
    <location>
        <begin position="209"/>
        <end position="228"/>
    </location>
</feature>
<dbReference type="InterPro" id="IPR013894">
    <property type="entry name" value="RMI1_OB"/>
</dbReference>
<dbReference type="GO" id="GO:0031422">
    <property type="term" value="C:RecQ family helicase-topoisomerase III complex"/>
    <property type="evidence" value="ECO:0007669"/>
    <property type="project" value="TreeGrafter"/>
</dbReference>
<dbReference type="Pfam" id="PF08585">
    <property type="entry name" value="RMI1_N_C"/>
    <property type="match status" value="2"/>
</dbReference>
<dbReference type="InterPro" id="IPR049363">
    <property type="entry name" value="RMI1_N"/>
</dbReference>
<sequence>MTPLHPLHDQVSSTLQTRHHLPVNVQWLSSSLSSRGQNLTPLPALVSTAHFRILASDITASLLPRSAADAFPENVADVNIKERRLEGTVIVQVLDVIDVGSSKWSQVEAIERIERGEEVRGREVIRTVDVMTDDEDGDANTGAATRQTGTNPNSTASHTSTSTNAHTNASNKLSSGPHKLLVQDARGTKALAFELVKIPRLALSIAASASVPVSQNQTPTPATSSMSVDSGMSIGCKLLLHPGTVVRRGMVMLRPEDCVVMGGKVEAWDKKWKEMRKQRLIALVNEENATNASDGGQGQEG</sequence>
<dbReference type="HOGENOM" id="CLU_093893_0_0_1"/>
<dbReference type="GO" id="GO:0000724">
    <property type="term" value="P:double-strand break repair via homologous recombination"/>
    <property type="evidence" value="ECO:0007669"/>
    <property type="project" value="TreeGrafter"/>
</dbReference>
<dbReference type="GO" id="GO:0000712">
    <property type="term" value="P:resolution of meiotic recombination intermediates"/>
    <property type="evidence" value="ECO:0007669"/>
    <property type="project" value="TreeGrafter"/>
</dbReference>
<dbReference type="STRING" id="1442369.A0A0D2FG04"/>
<accession>A0A0D2FG04</accession>
<dbReference type="EMBL" id="KN847482">
    <property type="protein sequence ID" value="KIX00927.1"/>
    <property type="molecule type" value="Genomic_DNA"/>
</dbReference>
<dbReference type="InterPro" id="IPR042470">
    <property type="entry name" value="RMI1_N_C_sf"/>
</dbReference>
<feature type="domain" description="RecQ mediated genome instability protein 1 OB-fold" evidence="4">
    <location>
        <begin position="71"/>
        <end position="205"/>
    </location>
</feature>
<dbReference type="OrthoDB" id="341511at2759"/>
<dbReference type="Proteomes" id="UP000053617">
    <property type="component" value="Unassembled WGS sequence"/>
</dbReference>
<dbReference type="VEuPathDB" id="FungiDB:Z518_09992"/>
<evidence type="ECO:0000313" key="7">
    <source>
        <dbReference type="Proteomes" id="UP000053617"/>
    </source>
</evidence>
<protein>
    <recommendedName>
        <fullName evidence="2">RecQ-mediated genome instability protein 1</fullName>
    </recommendedName>
</protein>
<comment type="similarity">
    <text evidence="1">Belongs to the RMI1 family.</text>
</comment>
<dbReference type="Pfam" id="PF21000">
    <property type="entry name" value="RMI1_N_N"/>
    <property type="match status" value="1"/>
</dbReference>
<evidence type="ECO:0000259" key="4">
    <source>
        <dbReference type="Pfam" id="PF08585"/>
    </source>
</evidence>
<name>A0A0D2FG04_9EURO</name>
<dbReference type="SMART" id="SM01161">
    <property type="entry name" value="DUF1767"/>
    <property type="match status" value="1"/>
</dbReference>
<gene>
    <name evidence="6" type="ORF">Z518_09992</name>
</gene>
<dbReference type="AlphaFoldDB" id="A0A0D2FG04"/>
<feature type="domain" description="RecQ mediated genome instability protein 1 OB-fold" evidence="4">
    <location>
        <begin position="229"/>
        <end position="275"/>
    </location>
</feature>
<dbReference type="RefSeq" id="XP_013268063.1">
    <property type="nucleotide sequence ID" value="XM_013412609.1"/>
</dbReference>
<organism evidence="6 7">
    <name type="scientific">Rhinocladiella mackenziei CBS 650.93</name>
    <dbReference type="NCBI Taxonomy" id="1442369"/>
    <lineage>
        <taxon>Eukaryota</taxon>
        <taxon>Fungi</taxon>
        <taxon>Dikarya</taxon>
        <taxon>Ascomycota</taxon>
        <taxon>Pezizomycotina</taxon>
        <taxon>Eurotiomycetes</taxon>
        <taxon>Chaetothyriomycetidae</taxon>
        <taxon>Chaetothyriales</taxon>
        <taxon>Herpotrichiellaceae</taxon>
        <taxon>Rhinocladiella</taxon>
    </lineage>
</organism>
<reference evidence="6 7" key="1">
    <citation type="submission" date="2015-01" db="EMBL/GenBank/DDBJ databases">
        <title>The Genome Sequence of Rhinocladiella mackenzie CBS 650.93.</title>
        <authorList>
            <consortium name="The Broad Institute Genomics Platform"/>
            <person name="Cuomo C."/>
            <person name="de Hoog S."/>
            <person name="Gorbushina A."/>
            <person name="Stielow B."/>
            <person name="Teixiera M."/>
            <person name="Abouelleil A."/>
            <person name="Chapman S.B."/>
            <person name="Priest M."/>
            <person name="Young S.K."/>
            <person name="Wortman J."/>
            <person name="Nusbaum C."/>
            <person name="Birren B."/>
        </authorList>
    </citation>
    <scope>NUCLEOTIDE SEQUENCE [LARGE SCALE GENOMIC DNA]</scope>
    <source>
        <strain evidence="6 7">CBS 650.93</strain>
    </source>
</reference>